<dbReference type="Gene3D" id="3.30.200.20">
    <property type="entry name" value="Phosphorylase Kinase, domain 1"/>
    <property type="match status" value="1"/>
</dbReference>
<proteinExistence type="inferred from homology"/>
<dbReference type="Gene3D" id="1.10.510.10">
    <property type="entry name" value="Transferase(Phosphotransferase) domain 1"/>
    <property type="match status" value="1"/>
</dbReference>
<keyword evidence="4 5" id="KW-0067">ATP-binding</keyword>
<feature type="binding site" evidence="5">
    <location>
        <position position="132"/>
    </location>
    <ligand>
        <name>ATP</name>
        <dbReference type="ChEBI" id="CHEBI:30616"/>
    </ligand>
</feature>
<dbReference type="PANTHER" id="PTHR44329">
    <property type="entry name" value="SERINE/THREONINE-PROTEIN KINASE TNNI3K-RELATED"/>
    <property type="match status" value="1"/>
</dbReference>
<keyword evidence="11" id="KW-1185">Reference proteome</keyword>
<dbReference type="InterPro" id="IPR000719">
    <property type="entry name" value="Prot_kinase_dom"/>
</dbReference>
<keyword evidence="8" id="KW-1133">Transmembrane helix</keyword>
<dbReference type="Pfam" id="PF00069">
    <property type="entry name" value="Pkinase"/>
    <property type="match status" value="1"/>
</dbReference>
<reference evidence="10 11" key="1">
    <citation type="journal article" date="2015" name="Genome Biol. Evol.">
        <title>Comparative Genomics of a Bacterivorous Green Alga Reveals Evolutionary Causalities and Consequences of Phago-Mixotrophic Mode of Nutrition.</title>
        <authorList>
            <person name="Burns J.A."/>
            <person name="Paasch A."/>
            <person name="Narechania A."/>
            <person name="Kim E."/>
        </authorList>
    </citation>
    <scope>NUCLEOTIDE SEQUENCE [LARGE SCALE GENOMIC DNA]</scope>
    <source>
        <strain evidence="10 11">PLY_AMNH</strain>
    </source>
</reference>
<dbReference type="PROSITE" id="PS50011">
    <property type="entry name" value="PROTEIN_KINASE_DOM"/>
    <property type="match status" value="1"/>
</dbReference>
<dbReference type="InterPro" id="IPR051681">
    <property type="entry name" value="Ser/Thr_Kinases-Pseudokinases"/>
</dbReference>
<evidence type="ECO:0000256" key="4">
    <source>
        <dbReference type="ARBA" id="ARBA00022840"/>
    </source>
</evidence>
<dbReference type="PROSITE" id="PS00108">
    <property type="entry name" value="PROTEIN_KINASE_ST"/>
    <property type="match status" value="1"/>
</dbReference>
<name>A0AAE0LG45_9CHLO</name>
<keyword evidence="3" id="KW-0418">Kinase</keyword>
<organism evidence="10 11">
    <name type="scientific">Cymbomonas tetramitiformis</name>
    <dbReference type="NCBI Taxonomy" id="36881"/>
    <lineage>
        <taxon>Eukaryota</taxon>
        <taxon>Viridiplantae</taxon>
        <taxon>Chlorophyta</taxon>
        <taxon>Pyramimonadophyceae</taxon>
        <taxon>Pyramimonadales</taxon>
        <taxon>Pyramimonadaceae</taxon>
        <taxon>Cymbomonas</taxon>
    </lineage>
</organism>
<evidence type="ECO:0000256" key="8">
    <source>
        <dbReference type="SAM" id="Phobius"/>
    </source>
</evidence>
<dbReference type="InterPro" id="IPR011009">
    <property type="entry name" value="Kinase-like_dom_sf"/>
</dbReference>
<comment type="caution">
    <text evidence="10">The sequence shown here is derived from an EMBL/GenBank/DDBJ whole genome shotgun (WGS) entry which is preliminary data.</text>
</comment>
<comment type="similarity">
    <text evidence="6">Belongs to the protein kinase superfamily.</text>
</comment>
<dbReference type="GO" id="GO:0005524">
    <property type="term" value="F:ATP binding"/>
    <property type="evidence" value="ECO:0007669"/>
    <property type="project" value="UniProtKB-UniRule"/>
</dbReference>
<keyword evidence="2 5" id="KW-0547">Nucleotide-binding</keyword>
<keyword evidence="1" id="KW-0808">Transferase</keyword>
<evidence type="ECO:0000259" key="9">
    <source>
        <dbReference type="PROSITE" id="PS50011"/>
    </source>
</evidence>
<gene>
    <name evidence="10" type="ORF">CYMTET_8815</name>
</gene>
<dbReference type="EMBL" id="LGRX02002749">
    <property type="protein sequence ID" value="KAK3283490.1"/>
    <property type="molecule type" value="Genomic_DNA"/>
</dbReference>
<dbReference type="GO" id="GO:0004674">
    <property type="term" value="F:protein serine/threonine kinase activity"/>
    <property type="evidence" value="ECO:0007669"/>
    <property type="project" value="UniProtKB-KW"/>
</dbReference>
<dbReference type="Proteomes" id="UP001190700">
    <property type="component" value="Unassembled WGS sequence"/>
</dbReference>
<evidence type="ECO:0000256" key="1">
    <source>
        <dbReference type="ARBA" id="ARBA00022679"/>
    </source>
</evidence>
<evidence type="ECO:0000256" key="7">
    <source>
        <dbReference type="SAM" id="MobiDB-lite"/>
    </source>
</evidence>
<feature type="compositionally biased region" description="Polar residues" evidence="7">
    <location>
        <begin position="204"/>
        <end position="215"/>
    </location>
</feature>
<keyword evidence="8" id="KW-0472">Membrane</keyword>
<dbReference type="InterPro" id="IPR008271">
    <property type="entry name" value="Ser/Thr_kinase_AS"/>
</dbReference>
<keyword evidence="8" id="KW-0812">Transmembrane</keyword>
<feature type="domain" description="Protein kinase" evidence="9">
    <location>
        <begin position="105"/>
        <end position="405"/>
    </location>
</feature>
<protein>
    <recommendedName>
        <fullName evidence="9">Protein kinase domain-containing protein</fullName>
    </recommendedName>
</protein>
<dbReference type="InterPro" id="IPR017441">
    <property type="entry name" value="Protein_kinase_ATP_BS"/>
</dbReference>
<evidence type="ECO:0000256" key="2">
    <source>
        <dbReference type="ARBA" id="ARBA00022741"/>
    </source>
</evidence>
<evidence type="ECO:0000313" key="10">
    <source>
        <dbReference type="EMBL" id="KAK3283490.1"/>
    </source>
</evidence>
<dbReference type="SUPFAM" id="SSF56112">
    <property type="entry name" value="Protein kinase-like (PK-like)"/>
    <property type="match status" value="1"/>
</dbReference>
<dbReference type="AlphaFoldDB" id="A0AAE0LG45"/>
<evidence type="ECO:0000256" key="3">
    <source>
        <dbReference type="ARBA" id="ARBA00022777"/>
    </source>
</evidence>
<feature type="region of interest" description="Disordered" evidence="7">
    <location>
        <begin position="167"/>
        <end position="232"/>
    </location>
</feature>
<feature type="transmembrane region" description="Helical" evidence="8">
    <location>
        <begin position="62"/>
        <end position="83"/>
    </location>
</feature>
<sequence>MLCLGPDPCARWGACVNQVNEKVCLEHAQVPNSEGWCECKYGYVSSSAGCVEESDDSKDSTMIIWICVVAAVAVLVIAALVAYRSYLTARQNNSWKVPLSELQLDEPPVVLGRGTYGMVLLGEFRSTQVAVKRVLPKNLQDNYKSMEIFGPSKSFLAGQREKQLRVNDMQVQAQSGETKRGRNFSTVSNTSDSAGSRDGKLVRSLSTASNTSDSAGSRDGKRSRGISIMTQERKPSMILRERVVSDSHIENQDVKMHKKLVTQFYKEMQIMMFLRHPNIVTVMGAVVEKKEEPLLLMEHMRNGSLHDLLHNPSMQFDEEMIMRILLGIVNGMKFLHSAEPPVLHNDLKSGNVLIGESFEAKIADFGLSMKKKSSGFLGTPYWMAPELFEEVCPPPPLPFYERRGC</sequence>
<dbReference type="PROSITE" id="PS00107">
    <property type="entry name" value="PROTEIN_KINASE_ATP"/>
    <property type="match status" value="1"/>
</dbReference>
<keyword evidence="6" id="KW-0723">Serine/threonine-protein kinase</keyword>
<accession>A0AAE0LG45</accession>
<evidence type="ECO:0000256" key="6">
    <source>
        <dbReference type="RuleBase" id="RU000304"/>
    </source>
</evidence>
<feature type="compositionally biased region" description="Polar residues" evidence="7">
    <location>
        <begin position="183"/>
        <end position="194"/>
    </location>
</feature>
<dbReference type="PANTHER" id="PTHR44329:SF298">
    <property type="entry name" value="MIXED LINEAGE KINASE DOMAIN-LIKE PROTEIN"/>
    <property type="match status" value="1"/>
</dbReference>
<evidence type="ECO:0000313" key="11">
    <source>
        <dbReference type="Proteomes" id="UP001190700"/>
    </source>
</evidence>
<dbReference type="SMART" id="SM00220">
    <property type="entry name" value="S_TKc"/>
    <property type="match status" value="1"/>
</dbReference>
<evidence type="ECO:0000256" key="5">
    <source>
        <dbReference type="PROSITE-ProRule" id="PRU10141"/>
    </source>
</evidence>